<comment type="function">
    <text evidence="7 8">Binds directly to 23S ribosomal RNA and is necessary for the in vitro assembly process of the 50S ribosomal subunit. It is not involved in the protein synthesizing functions of that subunit.</text>
</comment>
<dbReference type="Gene3D" id="1.10.1900.20">
    <property type="entry name" value="Ribosomal protein L20"/>
    <property type="match status" value="1"/>
</dbReference>
<evidence type="ECO:0000256" key="2">
    <source>
        <dbReference type="ARBA" id="ARBA00022730"/>
    </source>
</evidence>
<dbReference type="GO" id="GO:1990904">
    <property type="term" value="C:ribonucleoprotein complex"/>
    <property type="evidence" value="ECO:0007669"/>
    <property type="project" value="UniProtKB-KW"/>
</dbReference>
<evidence type="ECO:0000256" key="6">
    <source>
        <dbReference type="ARBA" id="ARBA00035172"/>
    </source>
</evidence>
<gene>
    <name evidence="7" type="primary">rplT</name>
    <name evidence="9" type="ORF">US62_C0034G0004</name>
</gene>
<keyword evidence="5 7" id="KW-0687">Ribonucleoprotein</keyword>
<comment type="similarity">
    <text evidence="1 7 8">Belongs to the bacterial ribosomal protein bL20 family.</text>
</comment>
<evidence type="ECO:0000313" key="9">
    <source>
        <dbReference type="EMBL" id="KKQ44066.1"/>
    </source>
</evidence>
<keyword evidence="4 7" id="KW-0689">Ribosomal protein</keyword>
<dbReference type="GO" id="GO:0019843">
    <property type="term" value="F:rRNA binding"/>
    <property type="evidence" value="ECO:0007669"/>
    <property type="project" value="UniProtKB-UniRule"/>
</dbReference>
<dbReference type="InterPro" id="IPR035566">
    <property type="entry name" value="Ribosomal_protein_bL20_C"/>
</dbReference>
<dbReference type="NCBIfam" id="TIGR01032">
    <property type="entry name" value="rplT_bact"/>
    <property type="match status" value="1"/>
</dbReference>
<evidence type="ECO:0000256" key="5">
    <source>
        <dbReference type="ARBA" id="ARBA00023274"/>
    </source>
</evidence>
<keyword evidence="2 7" id="KW-0699">rRNA-binding</keyword>
<comment type="caution">
    <text evidence="9">The sequence shown here is derived from an EMBL/GenBank/DDBJ whole genome shotgun (WGS) entry which is preliminary data.</text>
</comment>
<dbReference type="Gene3D" id="6.10.160.10">
    <property type="match status" value="1"/>
</dbReference>
<dbReference type="Pfam" id="PF00453">
    <property type="entry name" value="Ribosomal_L20"/>
    <property type="match status" value="1"/>
</dbReference>
<evidence type="ECO:0000256" key="4">
    <source>
        <dbReference type="ARBA" id="ARBA00022980"/>
    </source>
</evidence>
<accession>A0A0G0KTZ8</accession>
<reference evidence="9 10" key="1">
    <citation type="journal article" date="2015" name="Nature">
        <title>rRNA introns, odd ribosomes, and small enigmatic genomes across a large radiation of phyla.</title>
        <authorList>
            <person name="Brown C.T."/>
            <person name="Hug L.A."/>
            <person name="Thomas B.C."/>
            <person name="Sharon I."/>
            <person name="Castelle C.J."/>
            <person name="Singh A."/>
            <person name="Wilkins M.J."/>
            <person name="Williams K.H."/>
            <person name="Banfield J.F."/>
        </authorList>
    </citation>
    <scope>NUCLEOTIDE SEQUENCE [LARGE SCALE GENOMIC DNA]</scope>
</reference>
<dbReference type="PROSITE" id="PS00937">
    <property type="entry name" value="RIBOSOMAL_L20"/>
    <property type="match status" value="1"/>
</dbReference>
<dbReference type="FunFam" id="1.10.1900.20:FF:000001">
    <property type="entry name" value="50S ribosomal protein L20"/>
    <property type="match status" value="1"/>
</dbReference>
<evidence type="ECO:0000256" key="3">
    <source>
        <dbReference type="ARBA" id="ARBA00022884"/>
    </source>
</evidence>
<dbReference type="PANTHER" id="PTHR10986">
    <property type="entry name" value="39S RIBOSOMAL PROTEIN L20"/>
    <property type="match status" value="1"/>
</dbReference>
<sequence length="113" mass="13087">MTRVKSVSARNHRKTLKAAKGFKQARRRRIKTAKEAVLHAGQYAYIGRKQKKRNLRSLWIIRMNAALRESGATYSKFISSLKKKNILLDRKILAEIAVKHPEDFKSIVEIVKK</sequence>
<dbReference type="PATRIC" id="fig|1618546.3.peg.755"/>
<name>A0A0G0KTZ8_9BACT</name>
<dbReference type="EMBL" id="LBTR01000034">
    <property type="protein sequence ID" value="KKQ44066.1"/>
    <property type="molecule type" value="Genomic_DNA"/>
</dbReference>
<dbReference type="InterPro" id="IPR005813">
    <property type="entry name" value="Ribosomal_bL20"/>
</dbReference>
<dbReference type="GO" id="GO:0000027">
    <property type="term" value="P:ribosomal large subunit assembly"/>
    <property type="evidence" value="ECO:0007669"/>
    <property type="project" value="UniProtKB-UniRule"/>
</dbReference>
<dbReference type="GO" id="GO:0003735">
    <property type="term" value="F:structural constituent of ribosome"/>
    <property type="evidence" value="ECO:0007669"/>
    <property type="project" value="InterPro"/>
</dbReference>
<evidence type="ECO:0000256" key="1">
    <source>
        <dbReference type="ARBA" id="ARBA00007698"/>
    </source>
</evidence>
<dbReference type="HAMAP" id="MF_00382">
    <property type="entry name" value="Ribosomal_bL20"/>
    <property type="match status" value="1"/>
</dbReference>
<organism evidence="9 10">
    <name type="scientific">Candidatus Woesebacteria bacterium GW2011_GWA1_37_8</name>
    <dbReference type="NCBI Taxonomy" id="1618546"/>
    <lineage>
        <taxon>Bacteria</taxon>
        <taxon>Candidatus Woeseibacteriota</taxon>
    </lineage>
</organism>
<proteinExistence type="inferred from homology"/>
<evidence type="ECO:0000313" key="10">
    <source>
        <dbReference type="Proteomes" id="UP000034603"/>
    </source>
</evidence>
<dbReference type="CDD" id="cd07026">
    <property type="entry name" value="Ribosomal_L20"/>
    <property type="match status" value="1"/>
</dbReference>
<dbReference type="AlphaFoldDB" id="A0A0G0KTZ8"/>
<keyword evidence="3 7" id="KW-0694">RNA-binding</keyword>
<dbReference type="PRINTS" id="PR00062">
    <property type="entry name" value="RIBOSOMALL20"/>
</dbReference>
<dbReference type="GO" id="GO:0006412">
    <property type="term" value="P:translation"/>
    <property type="evidence" value="ECO:0007669"/>
    <property type="project" value="InterPro"/>
</dbReference>
<dbReference type="SUPFAM" id="SSF74731">
    <property type="entry name" value="Ribosomal protein L20"/>
    <property type="match status" value="1"/>
</dbReference>
<dbReference type="InterPro" id="IPR049946">
    <property type="entry name" value="RIBOSOMAL_L20_CS"/>
</dbReference>
<protein>
    <recommendedName>
        <fullName evidence="6 7">Large ribosomal subunit protein bL20</fullName>
    </recommendedName>
</protein>
<evidence type="ECO:0000256" key="7">
    <source>
        <dbReference type="HAMAP-Rule" id="MF_00382"/>
    </source>
</evidence>
<dbReference type="GO" id="GO:0005840">
    <property type="term" value="C:ribosome"/>
    <property type="evidence" value="ECO:0007669"/>
    <property type="project" value="UniProtKB-KW"/>
</dbReference>
<dbReference type="Proteomes" id="UP000034603">
    <property type="component" value="Unassembled WGS sequence"/>
</dbReference>
<evidence type="ECO:0000256" key="8">
    <source>
        <dbReference type="RuleBase" id="RU000560"/>
    </source>
</evidence>